<feature type="compositionally biased region" description="Polar residues" evidence="1">
    <location>
        <begin position="106"/>
        <end position="115"/>
    </location>
</feature>
<feature type="region of interest" description="Disordered" evidence="1">
    <location>
        <begin position="33"/>
        <end position="59"/>
    </location>
</feature>
<reference evidence="3" key="1">
    <citation type="submission" date="2015-05" db="EMBL/GenBank/DDBJ databases">
        <authorList>
            <person name="Wang D.B."/>
            <person name="Wang M."/>
        </authorList>
    </citation>
    <scope>NUCLEOTIDE SEQUENCE</scope>
    <source>
        <strain evidence="3">36-1</strain>
    </source>
</reference>
<feature type="compositionally biased region" description="Polar residues" evidence="1">
    <location>
        <begin position="131"/>
        <end position="150"/>
    </location>
</feature>
<organism evidence="3 4">
    <name type="scientific">Purpureocillium lilacinum</name>
    <name type="common">Paecilomyces lilacinus</name>
    <dbReference type="NCBI Taxonomy" id="33203"/>
    <lineage>
        <taxon>Eukaryota</taxon>
        <taxon>Fungi</taxon>
        <taxon>Dikarya</taxon>
        <taxon>Ascomycota</taxon>
        <taxon>Pezizomycotina</taxon>
        <taxon>Sordariomycetes</taxon>
        <taxon>Hypocreomycetidae</taxon>
        <taxon>Hypocreales</taxon>
        <taxon>Ophiocordycipitaceae</taxon>
        <taxon>Purpureocillium</taxon>
    </lineage>
</organism>
<proteinExistence type="predicted"/>
<feature type="compositionally biased region" description="Polar residues" evidence="1">
    <location>
        <begin position="83"/>
        <end position="92"/>
    </location>
</feature>
<evidence type="ECO:0000313" key="4">
    <source>
        <dbReference type="Proteomes" id="UP000245956"/>
    </source>
</evidence>
<dbReference type="Proteomes" id="UP000245956">
    <property type="component" value="Unassembled WGS sequence"/>
</dbReference>
<dbReference type="EMBL" id="LCWV01000014">
    <property type="protein sequence ID" value="PWI68677.1"/>
    <property type="molecule type" value="Genomic_DNA"/>
</dbReference>
<evidence type="ECO:0000313" key="5">
    <source>
        <dbReference type="Proteomes" id="UP001287286"/>
    </source>
</evidence>
<evidence type="ECO:0000313" key="3">
    <source>
        <dbReference type="EMBL" id="PWI68677.1"/>
    </source>
</evidence>
<dbReference type="Proteomes" id="UP001287286">
    <property type="component" value="Unassembled WGS sequence"/>
</dbReference>
<dbReference type="AlphaFoldDB" id="A0A2U3E2E6"/>
<gene>
    <name evidence="3" type="ORF">PCL_01766</name>
    <name evidence="2" type="ORF">Purlil1_10285</name>
</gene>
<accession>A0A2U3E2E6</accession>
<reference evidence="2 5" key="4">
    <citation type="journal article" date="2024" name="Microbiol. Resour. Announc.">
        <title>Genome annotations for the ascomycete fungi Trichoderma harzianum, Trichoderma aggressivum, and Purpureocillium lilacinum.</title>
        <authorList>
            <person name="Beijen E.P.W."/>
            <person name="Ohm R.A."/>
        </authorList>
    </citation>
    <scope>NUCLEOTIDE SEQUENCE [LARGE SCALE GENOMIC DNA]</scope>
    <source>
        <strain evidence="2 5">CBS 150709</strain>
    </source>
</reference>
<reference evidence="2" key="3">
    <citation type="submission" date="2023-11" db="EMBL/GenBank/DDBJ databases">
        <authorList>
            <person name="Beijen E."/>
            <person name="Ohm R.A."/>
        </authorList>
    </citation>
    <scope>NUCLEOTIDE SEQUENCE</scope>
    <source>
        <strain evidence="2">CBS 150709</strain>
    </source>
</reference>
<evidence type="ECO:0000256" key="1">
    <source>
        <dbReference type="SAM" id="MobiDB-lite"/>
    </source>
</evidence>
<keyword evidence="5" id="KW-1185">Reference proteome</keyword>
<reference evidence="3 4" key="2">
    <citation type="journal article" date="2016" name="Front. Microbiol.">
        <title>Genome and transcriptome sequences reveal the specific parasitism of the nematophagous Purpureocillium lilacinum 36-1.</title>
        <authorList>
            <person name="Xie J."/>
            <person name="Li S."/>
            <person name="Mo C."/>
            <person name="Xiao X."/>
            <person name="Peng D."/>
            <person name="Wang G."/>
            <person name="Xiao Y."/>
        </authorList>
    </citation>
    <scope>NUCLEOTIDE SEQUENCE [LARGE SCALE GENOMIC DNA]</scope>
    <source>
        <strain evidence="3 4">36-1</strain>
    </source>
</reference>
<name>A0A2U3E2E6_PURLI</name>
<feature type="region of interest" description="Disordered" evidence="1">
    <location>
        <begin position="72"/>
        <end position="165"/>
    </location>
</feature>
<dbReference type="EMBL" id="JAWRVI010000051">
    <property type="protein sequence ID" value="KAK4084700.1"/>
    <property type="molecule type" value="Genomic_DNA"/>
</dbReference>
<comment type="caution">
    <text evidence="3">The sequence shown here is derived from an EMBL/GenBank/DDBJ whole genome shotgun (WGS) entry which is preliminary data.</text>
</comment>
<sequence length="165" mass="17691">MRRSSTKGKGNFKSTPCLIDPERRVCVVHDICPRRPAPKPRPNLVQGNTSDKPPAGKQIKDRFKAIRQAAAGITHRQPKASGSAEQSASKSATRVGGVEHEGVHVQSQTATTQCSDCKDGKKPGCVVCNDPHNTATGTQASRRGISTPTRRGTLKREDATLGQSR</sequence>
<evidence type="ECO:0000313" key="2">
    <source>
        <dbReference type="EMBL" id="KAK4084700.1"/>
    </source>
</evidence>
<protein>
    <submittedName>
        <fullName evidence="3">Uncharacterized protein</fullName>
    </submittedName>
</protein>